<dbReference type="InterPro" id="IPR018834">
    <property type="entry name" value="DNA/RNA-bd_Est1-type"/>
</dbReference>
<evidence type="ECO:0000256" key="1">
    <source>
        <dbReference type="ARBA" id="ARBA00023161"/>
    </source>
</evidence>
<dbReference type="AlphaFoldDB" id="A0A4Y1ZXE1"/>
<gene>
    <name evidence="3" type="ORF">AVEN_169070_1</name>
</gene>
<keyword evidence="4" id="KW-1185">Reference proteome</keyword>
<dbReference type="Proteomes" id="UP000499080">
    <property type="component" value="Unassembled WGS sequence"/>
</dbReference>
<dbReference type="OrthoDB" id="69928at2759"/>
<dbReference type="GO" id="GO:0000184">
    <property type="term" value="P:nuclear-transcribed mRNA catabolic process, nonsense-mediated decay"/>
    <property type="evidence" value="ECO:0007669"/>
    <property type="project" value="UniProtKB-KW"/>
</dbReference>
<feature type="non-terminal residue" evidence="3">
    <location>
        <position position="1"/>
    </location>
</feature>
<organism evidence="3 4">
    <name type="scientific">Araneus ventricosus</name>
    <name type="common">Orbweaver spider</name>
    <name type="synonym">Epeira ventricosa</name>
    <dbReference type="NCBI Taxonomy" id="182803"/>
    <lineage>
        <taxon>Eukaryota</taxon>
        <taxon>Metazoa</taxon>
        <taxon>Ecdysozoa</taxon>
        <taxon>Arthropoda</taxon>
        <taxon>Chelicerata</taxon>
        <taxon>Arachnida</taxon>
        <taxon>Araneae</taxon>
        <taxon>Araneomorphae</taxon>
        <taxon>Entelegynae</taxon>
        <taxon>Araneoidea</taxon>
        <taxon>Araneidae</taxon>
        <taxon>Araneus</taxon>
    </lineage>
</organism>
<sequence>SVGEGKTRMTAFEYVSVFLQFHAVIHLNNDLKKTDPMINKLTTSLPALIIAEKFETWQLVQMVAVCLFAIEHAWGTVDVDKNSSHFDETMLSPEELKASSLIEELLASMLHAFLLPVHASLDPKETANYYTLPAIKIILDWLLQDPQLLQHEAITKNPQYVKAVASQLLQHEAITKNPHTVEEKTDIQELVGFCNEADNNNYRISGPLKNIPSPFKRALFWLQKQDDKRKKKI</sequence>
<keyword evidence="1" id="KW-0866">Nonsense-mediated mRNA decay</keyword>
<dbReference type="SUPFAM" id="SSF48452">
    <property type="entry name" value="TPR-like"/>
    <property type="match status" value="1"/>
</dbReference>
<dbReference type="EMBL" id="BGPR01078675">
    <property type="protein sequence ID" value="GBL71513.1"/>
    <property type="molecule type" value="Genomic_DNA"/>
</dbReference>
<reference evidence="3 4" key="1">
    <citation type="journal article" date="2019" name="Sci. Rep.">
        <title>Orb-weaving spider Araneus ventricosus genome elucidates the spidroin gene catalogue.</title>
        <authorList>
            <person name="Kono N."/>
            <person name="Nakamura H."/>
            <person name="Ohtoshi R."/>
            <person name="Moran D.A.P."/>
            <person name="Shinohara A."/>
            <person name="Yoshida Y."/>
            <person name="Fujiwara M."/>
            <person name="Mori M."/>
            <person name="Tomita M."/>
            <person name="Arakawa K."/>
        </authorList>
    </citation>
    <scope>NUCLEOTIDE SEQUENCE [LARGE SCALE GENOMIC DNA]</scope>
</reference>
<comment type="caution">
    <text evidence="3">The sequence shown here is derived from an EMBL/GenBank/DDBJ whole genome shotgun (WGS) entry which is preliminary data.</text>
</comment>
<dbReference type="Pfam" id="PF10373">
    <property type="entry name" value="EST1_DNA_bind"/>
    <property type="match status" value="1"/>
</dbReference>
<dbReference type="InterPro" id="IPR011990">
    <property type="entry name" value="TPR-like_helical_dom_sf"/>
</dbReference>
<feature type="domain" description="DNA/RNA-binding" evidence="2">
    <location>
        <begin position="13"/>
        <end position="189"/>
    </location>
</feature>
<evidence type="ECO:0000259" key="2">
    <source>
        <dbReference type="Pfam" id="PF10373"/>
    </source>
</evidence>
<evidence type="ECO:0000313" key="3">
    <source>
        <dbReference type="EMBL" id="GBL71513.1"/>
    </source>
</evidence>
<evidence type="ECO:0000313" key="4">
    <source>
        <dbReference type="Proteomes" id="UP000499080"/>
    </source>
</evidence>
<proteinExistence type="predicted"/>
<name>A0A4Y1ZXE1_ARAVE</name>
<protein>
    <recommendedName>
        <fullName evidence="2">DNA/RNA-binding domain-containing protein</fullName>
    </recommendedName>
</protein>
<accession>A0A4Y1ZXE1</accession>